<dbReference type="Proteomes" id="UP001163152">
    <property type="component" value="Chromosome"/>
</dbReference>
<evidence type="ECO:0000256" key="6">
    <source>
        <dbReference type="SAM" id="MobiDB-lite"/>
    </source>
</evidence>
<dbReference type="NCBIfam" id="TIGR00219">
    <property type="entry name" value="mreC"/>
    <property type="match status" value="1"/>
</dbReference>
<dbReference type="InterPro" id="IPR042177">
    <property type="entry name" value="Cell/Rod_1"/>
</dbReference>
<dbReference type="EMBL" id="CP113797">
    <property type="protein sequence ID" value="WAL58023.1"/>
    <property type="molecule type" value="Genomic_DNA"/>
</dbReference>
<feature type="region of interest" description="Disordered" evidence="6">
    <location>
        <begin position="258"/>
        <end position="280"/>
    </location>
</feature>
<dbReference type="CDD" id="cd14686">
    <property type="entry name" value="bZIP"/>
    <property type="match status" value="1"/>
</dbReference>
<sequence length="280" mass="30705">MYALHRWWDRYGIRIGLIGLALGAAWAIRQTQGAAVLELYQSLARPFMGEPAAEVETVRVQQLEQRLVELESQNRQLQELLGYRTENPGAGIVAPVIGRSADHWWQQVILGRGSRDGIEVGFIVSGNGGIIGRVTQVTPNTSRVLLISDPTSQVGVTISRSRFMGYIRGQAANRVIMEFFDKVPDVRPGDVVSTSSYSQLFPPGLPVGVVESINLNKSPAPEAVVALSAPISHLEWVVVSPNPKLDISREASELFQTDPGNELNRLGEQKQRAGESFLPE</sequence>
<dbReference type="PANTHER" id="PTHR34138:SF1">
    <property type="entry name" value="CELL SHAPE-DETERMINING PROTEIN MREC"/>
    <property type="match status" value="1"/>
</dbReference>
<dbReference type="GO" id="GO:0008360">
    <property type="term" value="P:regulation of cell shape"/>
    <property type="evidence" value="ECO:0007669"/>
    <property type="project" value="UniProtKB-KW"/>
</dbReference>
<protein>
    <recommendedName>
        <fullName evidence="2">Cell shape-determining protein MreC</fullName>
    </recommendedName>
    <alternativeName>
        <fullName evidence="4">Cell shape protein MreC</fullName>
    </alternativeName>
</protein>
<dbReference type="InterPro" id="IPR007221">
    <property type="entry name" value="MreC"/>
</dbReference>
<accession>A0A9E9C6C8</accession>
<evidence type="ECO:0000256" key="5">
    <source>
        <dbReference type="SAM" id="Coils"/>
    </source>
</evidence>
<feature type="coiled-coil region" evidence="5">
    <location>
        <begin position="53"/>
        <end position="80"/>
    </location>
</feature>
<name>A0A9E9C6C8_9CYAN</name>
<evidence type="ECO:0000256" key="4">
    <source>
        <dbReference type="ARBA" id="ARBA00032089"/>
    </source>
</evidence>
<evidence type="ECO:0000313" key="9">
    <source>
        <dbReference type="Proteomes" id="UP001163152"/>
    </source>
</evidence>
<dbReference type="RefSeq" id="WP_268607419.1">
    <property type="nucleotide sequence ID" value="NZ_CP113797.1"/>
</dbReference>
<feature type="domain" description="Rod shape-determining protein MreC beta-barrel core" evidence="7">
    <location>
        <begin position="96"/>
        <end position="239"/>
    </location>
</feature>
<dbReference type="AlphaFoldDB" id="A0A9E9C6C8"/>
<comment type="similarity">
    <text evidence="1">Belongs to the MreC family.</text>
</comment>
<evidence type="ECO:0000256" key="2">
    <source>
        <dbReference type="ARBA" id="ARBA00013855"/>
    </source>
</evidence>
<keyword evidence="9" id="KW-1185">Reference proteome</keyword>
<dbReference type="KEGG" id="tsin:OXH18_12525"/>
<evidence type="ECO:0000256" key="1">
    <source>
        <dbReference type="ARBA" id="ARBA00009369"/>
    </source>
</evidence>
<organism evidence="8 9">
    <name type="scientific">Thermocoleostomius sinensis A174</name>
    <dbReference type="NCBI Taxonomy" id="2016057"/>
    <lineage>
        <taxon>Bacteria</taxon>
        <taxon>Bacillati</taxon>
        <taxon>Cyanobacteriota</taxon>
        <taxon>Cyanophyceae</taxon>
        <taxon>Oculatellales</taxon>
        <taxon>Oculatellaceae</taxon>
        <taxon>Thermocoleostomius</taxon>
    </lineage>
</organism>
<dbReference type="Gene3D" id="2.40.10.350">
    <property type="entry name" value="Rod shape-determining protein MreC, domain 2"/>
    <property type="match status" value="1"/>
</dbReference>
<dbReference type="NCBIfam" id="NF010527">
    <property type="entry name" value="PRK13922.6-2"/>
    <property type="match status" value="1"/>
</dbReference>
<dbReference type="PANTHER" id="PTHR34138">
    <property type="entry name" value="CELL SHAPE-DETERMINING PROTEIN MREC"/>
    <property type="match status" value="1"/>
</dbReference>
<evidence type="ECO:0000259" key="7">
    <source>
        <dbReference type="Pfam" id="PF04085"/>
    </source>
</evidence>
<dbReference type="Pfam" id="PF04085">
    <property type="entry name" value="MreC"/>
    <property type="match status" value="1"/>
</dbReference>
<evidence type="ECO:0000256" key="3">
    <source>
        <dbReference type="ARBA" id="ARBA00022960"/>
    </source>
</evidence>
<dbReference type="InterPro" id="IPR042175">
    <property type="entry name" value="Cell/Rod_MreC_2"/>
</dbReference>
<dbReference type="InterPro" id="IPR055342">
    <property type="entry name" value="MreC_beta-barrel_core"/>
</dbReference>
<gene>
    <name evidence="8" type="primary">mreC</name>
    <name evidence="8" type="ORF">OXH18_12525</name>
</gene>
<dbReference type="Gene3D" id="2.40.10.340">
    <property type="entry name" value="Rod shape-determining protein MreC, domain 1"/>
    <property type="match status" value="1"/>
</dbReference>
<dbReference type="GO" id="GO:0005886">
    <property type="term" value="C:plasma membrane"/>
    <property type="evidence" value="ECO:0007669"/>
    <property type="project" value="TreeGrafter"/>
</dbReference>
<keyword evidence="3" id="KW-0133">Cell shape</keyword>
<evidence type="ECO:0000313" key="8">
    <source>
        <dbReference type="EMBL" id="WAL58023.1"/>
    </source>
</evidence>
<proteinExistence type="inferred from homology"/>
<reference evidence="8" key="1">
    <citation type="submission" date="2022-12" db="EMBL/GenBank/DDBJ databases">
        <title>Polyphasic identification of a Novel Hot-Spring Cyanobacterium Ocullathermofonsia sinensis gen nov. sp. nov. and Genomic Insights on its Adaptations to the Thermal Habitat.</title>
        <authorList>
            <person name="Daroch M."/>
            <person name="Tang J."/>
            <person name="Jiang Y."/>
        </authorList>
    </citation>
    <scope>NUCLEOTIDE SEQUENCE</scope>
    <source>
        <strain evidence="8">PKUAC-SCTA174</strain>
    </source>
</reference>
<keyword evidence="5" id="KW-0175">Coiled coil</keyword>